<evidence type="ECO:0000313" key="10">
    <source>
        <dbReference type="Proteomes" id="UP000254879"/>
    </source>
</evidence>
<dbReference type="InterPro" id="IPR004839">
    <property type="entry name" value="Aminotransferase_I/II_large"/>
</dbReference>
<evidence type="ECO:0000256" key="5">
    <source>
        <dbReference type="ARBA" id="ARBA00022898"/>
    </source>
</evidence>
<evidence type="ECO:0000256" key="3">
    <source>
        <dbReference type="ARBA" id="ARBA00022576"/>
    </source>
</evidence>
<sequence length="363" mass="40459">MKWKKSLNGLASYKPGKREEEVMMELGLESIVKLSSNENPLGASPQVKDVIAHSHLATEIYPDGWASELRKVVAAYHGVSEEELIFTAGVDELIALLTRGLLSEQTNTVMAVPTFVQYRQNALIEGAEVREIGLLEDGSHDLEKMLAAIDANTAIVWICNPNNPTGNYIDTTELEAFIAKVPADCLVVVDEAYIDYVLPVPERHEDWMRRYPNVIITRTFSKIYGLASSRVGYGIAQKEVIEKLNIIRPPFNTTTTGQQLAIEALNDQAFIEKCRTENAQGIKQYEAFASEYPEVKLYPSKSNFVLLDLDIPADEIFDYLEKNGYITRSGAALGFPTAIRITLGCREDNEAVITLLKELLANR</sequence>
<gene>
    <name evidence="7 9" type="primary">hisC</name>
    <name evidence="9" type="ORF">NCTC10815_03036</name>
</gene>
<organism evidence="9 10">
    <name type="scientific">Listeria grayi</name>
    <name type="common">Listeria murrayi</name>
    <dbReference type="NCBI Taxonomy" id="1641"/>
    <lineage>
        <taxon>Bacteria</taxon>
        <taxon>Bacillati</taxon>
        <taxon>Bacillota</taxon>
        <taxon>Bacilli</taxon>
        <taxon>Bacillales</taxon>
        <taxon>Listeriaceae</taxon>
        <taxon>Listeria</taxon>
    </lineage>
</organism>
<dbReference type="CDD" id="cd00609">
    <property type="entry name" value="AAT_like"/>
    <property type="match status" value="1"/>
</dbReference>
<dbReference type="EMBL" id="UGPG01000001">
    <property type="protein sequence ID" value="STY45652.1"/>
    <property type="molecule type" value="Genomic_DNA"/>
</dbReference>
<dbReference type="InterPro" id="IPR005861">
    <property type="entry name" value="HisP_aminotrans"/>
</dbReference>
<comment type="pathway">
    <text evidence="7">Amino-acid biosynthesis; L-histidine biosynthesis; L-histidine from 5-phospho-alpha-D-ribose 1-diphosphate: step 7/9.</text>
</comment>
<dbReference type="InterPro" id="IPR015422">
    <property type="entry name" value="PyrdxlP-dep_Trfase_small"/>
</dbReference>
<feature type="domain" description="Aminotransferase class I/classII large" evidence="8">
    <location>
        <begin position="31"/>
        <end position="350"/>
    </location>
</feature>
<dbReference type="EC" id="2.6.1.9" evidence="7"/>
<comment type="cofactor">
    <cofactor evidence="1 7">
        <name>pyridoxal 5'-phosphate</name>
        <dbReference type="ChEBI" id="CHEBI:597326"/>
    </cofactor>
</comment>
<dbReference type="GO" id="GO:0004400">
    <property type="term" value="F:histidinol-phosphate transaminase activity"/>
    <property type="evidence" value="ECO:0007669"/>
    <property type="project" value="UniProtKB-UniRule"/>
</dbReference>
<keyword evidence="6 7" id="KW-0368">Histidine biosynthesis</keyword>
<proteinExistence type="inferred from homology"/>
<dbReference type="NCBIfam" id="TIGR01141">
    <property type="entry name" value="hisC"/>
    <property type="match status" value="1"/>
</dbReference>
<dbReference type="Proteomes" id="UP000254879">
    <property type="component" value="Unassembled WGS sequence"/>
</dbReference>
<comment type="similarity">
    <text evidence="7">Belongs to the class-II pyridoxal-phosphate-dependent aminotransferase family. Histidinol-phosphate aminotransferase subfamily.</text>
</comment>
<reference evidence="9 10" key="1">
    <citation type="submission" date="2018-06" db="EMBL/GenBank/DDBJ databases">
        <authorList>
            <consortium name="Pathogen Informatics"/>
            <person name="Doyle S."/>
        </authorList>
    </citation>
    <scope>NUCLEOTIDE SEQUENCE [LARGE SCALE GENOMIC DNA]</scope>
    <source>
        <strain evidence="10">NCTC 10815</strain>
    </source>
</reference>
<evidence type="ECO:0000256" key="6">
    <source>
        <dbReference type="ARBA" id="ARBA00023102"/>
    </source>
</evidence>
<comment type="catalytic activity">
    <reaction evidence="7">
        <text>L-histidinol phosphate + 2-oxoglutarate = 3-(imidazol-4-yl)-2-oxopropyl phosphate + L-glutamate</text>
        <dbReference type="Rhea" id="RHEA:23744"/>
        <dbReference type="ChEBI" id="CHEBI:16810"/>
        <dbReference type="ChEBI" id="CHEBI:29985"/>
        <dbReference type="ChEBI" id="CHEBI:57766"/>
        <dbReference type="ChEBI" id="CHEBI:57980"/>
        <dbReference type="EC" id="2.6.1.9"/>
    </reaction>
</comment>
<dbReference type="GO" id="GO:0030170">
    <property type="term" value="F:pyridoxal phosphate binding"/>
    <property type="evidence" value="ECO:0007669"/>
    <property type="project" value="InterPro"/>
</dbReference>
<dbReference type="AlphaFoldDB" id="A0A378MJP8"/>
<dbReference type="InterPro" id="IPR015421">
    <property type="entry name" value="PyrdxlP-dep_Trfase_major"/>
</dbReference>
<dbReference type="PANTHER" id="PTHR43643:SF3">
    <property type="entry name" value="HISTIDINOL-PHOSPHATE AMINOTRANSFERASE"/>
    <property type="match status" value="1"/>
</dbReference>
<protein>
    <recommendedName>
        <fullName evidence="7">Histidinol-phosphate aminotransferase</fullName>
        <ecNumber evidence="7">2.6.1.9</ecNumber>
    </recommendedName>
    <alternativeName>
        <fullName evidence="7">Imidazole acetol-phosphate transaminase</fullName>
    </alternativeName>
</protein>
<dbReference type="InterPro" id="IPR050106">
    <property type="entry name" value="HistidinolP_aminotransfase"/>
</dbReference>
<evidence type="ECO:0000259" key="8">
    <source>
        <dbReference type="Pfam" id="PF00155"/>
    </source>
</evidence>
<dbReference type="Gene3D" id="3.40.640.10">
    <property type="entry name" value="Type I PLP-dependent aspartate aminotransferase-like (Major domain)"/>
    <property type="match status" value="1"/>
</dbReference>
<evidence type="ECO:0000256" key="7">
    <source>
        <dbReference type="HAMAP-Rule" id="MF_01023"/>
    </source>
</evidence>
<dbReference type="Pfam" id="PF00155">
    <property type="entry name" value="Aminotran_1_2"/>
    <property type="match status" value="1"/>
</dbReference>
<dbReference type="HAMAP" id="MF_01023">
    <property type="entry name" value="HisC_aminotrans_2"/>
    <property type="match status" value="1"/>
</dbReference>
<accession>A0A378MJP8</accession>
<evidence type="ECO:0000313" key="9">
    <source>
        <dbReference type="EMBL" id="STY45652.1"/>
    </source>
</evidence>
<dbReference type="SUPFAM" id="SSF53383">
    <property type="entry name" value="PLP-dependent transferases"/>
    <property type="match status" value="1"/>
</dbReference>
<keyword evidence="7" id="KW-0028">Amino-acid biosynthesis</keyword>
<keyword evidence="5 7" id="KW-0663">Pyridoxal phosphate</keyword>
<dbReference type="GO" id="GO:0000105">
    <property type="term" value="P:L-histidine biosynthetic process"/>
    <property type="evidence" value="ECO:0007669"/>
    <property type="project" value="UniProtKB-UniRule"/>
</dbReference>
<dbReference type="RefSeq" id="WP_115346403.1">
    <property type="nucleotide sequence ID" value="NZ_UGPG01000001.1"/>
</dbReference>
<name>A0A378MJP8_LISGR</name>
<dbReference type="PANTHER" id="PTHR43643">
    <property type="entry name" value="HISTIDINOL-PHOSPHATE AMINOTRANSFERASE 2"/>
    <property type="match status" value="1"/>
</dbReference>
<evidence type="ECO:0000256" key="1">
    <source>
        <dbReference type="ARBA" id="ARBA00001933"/>
    </source>
</evidence>
<comment type="subunit">
    <text evidence="2 7">Homodimer.</text>
</comment>
<dbReference type="UniPathway" id="UPA00031">
    <property type="reaction ID" value="UER00012"/>
</dbReference>
<evidence type="ECO:0000256" key="2">
    <source>
        <dbReference type="ARBA" id="ARBA00011738"/>
    </source>
</evidence>
<keyword evidence="4 7" id="KW-0808">Transferase</keyword>
<evidence type="ECO:0000256" key="4">
    <source>
        <dbReference type="ARBA" id="ARBA00022679"/>
    </source>
</evidence>
<dbReference type="Gene3D" id="3.90.1150.10">
    <property type="entry name" value="Aspartate Aminotransferase, domain 1"/>
    <property type="match status" value="1"/>
</dbReference>
<feature type="modified residue" description="N6-(pyridoxal phosphate)lysine" evidence="7">
    <location>
        <position position="222"/>
    </location>
</feature>
<keyword evidence="3 7" id="KW-0032">Aminotransferase</keyword>
<dbReference type="InterPro" id="IPR015424">
    <property type="entry name" value="PyrdxlP-dep_Trfase"/>
</dbReference>